<protein>
    <submittedName>
        <fullName evidence="14">Uncharacterized protein</fullName>
    </submittedName>
</protein>
<evidence type="ECO:0000259" key="13">
    <source>
        <dbReference type="Pfam" id="PF20645"/>
    </source>
</evidence>
<dbReference type="InterPro" id="IPR021752">
    <property type="entry name" value="TF_Rrn7_Zf"/>
</dbReference>
<evidence type="ECO:0000256" key="9">
    <source>
        <dbReference type="ARBA" id="ARBA00023242"/>
    </source>
</evidence>
<feature type="domain" description="RRN7-type" evidence="11">
    <location>
        <begin position="10"/>
        <end position="39"/>
    </location>
</feature>
<evidence type="ECO:0000256" key="10">
    <source>
        <dbReference type="SAM" id="MobiDB-lite"/>
    </source>
</evidence>
<keyword evidence="9" id="KW-0539">Nucleus</keyword>
<dbReference type="EMBL" id="ML992671">
    <property type="protein sequence ID" value="KAF2212976.1"/>
    <property type="molecule type" value="Genomic_DNA"/>
</dbReference>
<dbReference type="Pfam" id="PF20644">
    <property type="entry name" value="Rrn7_cyclin_N"/>
    <property type="match status" value="1"/>
</dbReference>
<accession>A0A6A6FHN4</accession>
<keyword evidence="7" id="KW-0238">DNA-binding</keyword>
<keyword evidence="3" id="KW-0479">Metal-binding</keyword>
<sequence>MSQRHLRHQKPSCSQDNCGSRRFHIGDDGFTYCDQGHQQDAGLVVSQDTGELIIQGRRTTRKADSDVESGITRVSGFTGTKAFEHYLLCIQLILRKQLRWLIDVKKLPAELETVVRDLFALRLQKLEHKVSNDHDIDTEAQSSRMFSSQSEGESGTDADTVTSRRSAVLRKQAQNPKLTELLSLIFVGILLLRMPITTADMHKWVNDGDLLYYRAAREVPLSMRDRLPGHLQEPLEPQDLLRSESVHRKVLDLLTSLDADFGMQAPPMNHALVLYRWVKALQLPLEVYVTAQRLARLLQLDFRYSVDAKAWSGVSLRYPEVRLMALVVIATKLLFPFDDTKRYPTSASDASALRMDWDAWQQVQDRENGANDDNGDGKSTVSRDESSHLTYQDAFTLTEAQSLDLADDRLDAYLDWYEGNIASEEVRERGRAGRDAEFRRVLFRMFPAHNERKGERKEPRAWAEITDDGTTSAQKVTQVQAALRPQRIVAEQDADDVPRTGSSYIQYRAVEELDGATKTFHEKAAQLAAYPQHGLLRAVFAIERRLLLLEKDLRAHQDQDQSS</sequence>
<dbReference type="OrthoDB" id="428577at2759"/>
<feature type="compositionally biased region" description="Polar residues" evidence="10">
    <location>
        <begin position="139"/>
        <end position="162"/>
    </location>
</feature>
<comment type="similarity">
    <text evidence="2">Belongs to the RRN7/TAF1B family.</text>
</comment>
<evidence type="ECO:0000259" key="11">
    <source>
        <dbReference type="Pfam" id="PF11781"/>
    </source>
</evidence>
<evidence type="ECO:0000313" key="15">
    <source>
        <dbReference type="Proteomes" id="UP000799539"/>
    </source>
</evidence>
<evidence type="ECO:0000256" key="7">
    <source>
        <dbReference type="ARBA" id="ARBA00023125"/>
    </source>
</evidence>
<dbReference type="Proteomes" id="UP000799539">
    <property type="component" value="Unassembled WGS sequence"/>
</dbReference>
<dbReference type="GO" id="GO:0042790">
    <property type="term" value="P:nucleolar large rRNA transcription by RNA polymerase I"/>
    <property type="evidence" value="ECO:0007669"/>
    <property type="project" value="TreeGrafter"/>
</dbReference>
<gene>
    <name evidence="14" type="ORF">CERZMDRAFT_40275</name>
</gene>
<reference evidence="14" key="1">
    <citation type="journal article" date="2020" name="Stud. Mycol.">
        <title>101 Dothideomycetes genomes: a test case for predicting lifestyles and emergence of pathogens.</title>
        <authorList>
            <person name="Haridas S."/>
            <person name="Albert R."/>
            <person name="Binder M."/>
            <person name="Bloem J."/>
            <person name="Labutti K."/>
            <person name="Salamov A."/>
            <person name="Andreopoulos B."/>
            <person name="Baker S."/>
            <person name="Barry K."/>
            <person name="Bills G."/>
            <person name="Bluhm B."/>
            <person name="Cannon C."/>
            <person name="Castanera R."/>
            <person name="Culley D."/>
            <person name="Daum C."/>
            <person name="Ezra D."/>
            <person name="Gonzalez J."/>
            <person name="Henrissat B."/>
            <person name="Kuo A."/>
            <person name="Liang C."/>
            <person name="Lipzen A."/>
            <person name="Lutzoni F."/>
            <person name="Magnuson J."/>
            <person name="Mondo S."/>
            <person name="Nolan M."/>
            <person name="Ohm R."/>
            <person name="Pangilinan J."/>
            <person name="Park H.-J."/>
            <person name="Ramirez L."/>
            <person name="Alfaro M."/>
            <person name="Sun H."/>
            <person name="Tritt A."/>
            <person name="Yoshinaga Y."/>
            <person name="Zwiers L.-H."/>
            <person name="Turgeon B."/>
            <person name="Goodwin S."/>
            <person name="Spatafora J."/>
            <person name="Crous P."/>
            <person name="Grigoriev I."/>
        </authorList>
    </citation>
    <scope>NUCLEOTIDE SEQUENCE</scope>
    <source>
        <strain evidence="14">SCOH1-5</strain>
    </source>
</reference>
<keyword evidence="5" id="KW-0862">Zinc</keyword>
<dbReference type="GO" id="GO:0001164">
    <property type="term" value="F:RNA polymerase I core promoter sequence-specific DNA binding"/>
    <property type="evidence" value="ECO:0007669"/>
    <property type="project" value="InterPro"/>
</dbReference>
<dbReference type="InterPro" id="IPR048540">
    <property type="entry name" value="Rrn7_cyclin_N"/>
</dbReference>
<proteinExistence type="inferred from homology"/>
<organism evidence="14 15">
    <name type="scientific">Cercospora zeae-maydis SCOH1-5</name>
    <dbReference type="NCBI Taxonomy" id="717836"/>
    <lineage>
        <taxon>Eukaryota</taxon>
        <taxon>Fungi</taxon>
        <taxon>Dikarya</taxon>
        <taxon>Ascomycota</taxon>
        <taxon>Pezizomycotina</taxon>
        <taxon>Dothideomycetes</taxon>
        <taxon>Dothideomycetidae</taxon>
        <taxon>Mycosphaerellales</taxon>
        <taxon>Mycosphaerellaceae</taxon>
        <taxon>Cercospora</taxon>
    </lineage>
</organism>
<keyword evidence="15" id="KW-1185">Reference proteome</keyword>
<evidence type="ECO:0000256" key="4">
    <source>
        <dbReference type="ARBA" id="ARBA00022771"/>
    </source>
</evidence>
<dbReference type="AlphaFoldDB" id="A0A6A6FHN4"/>
<evidence type="ECO:0000259" key="12">
    <source>
        <dbReference type="Pfam" id="PF20644"/>
    </source>
</evidence>
<name>A0A6A6FHN4_9PEZI</name>
<keyword evidence="8" id="KW-0804">Transcription</keyword>
<dbReference type="Pfam" id="PF20645">
    <property type="entry name" value="Rrn7_cyclin_C"/>
    <property type="match status" value="1"/>
</dbReference>
<dbReference type="GO" id="GO:0008270">
    <property type="term" value="F:zinc ion binding"/>
    <property type="evidence" value="ECO:0007669"/>
    <property type="project" value="UniProtKB-KW"/>
</dbReference>
<evidence type="ECO:0000256" key="5">
    <source>
        <dbReference type="ARBA" id="ARBA00022833"/>
    </source>
</evidence>
<dbReference type="GO" id="GO:0070860">
    <property type="term" value="C:RNA polymerase I core factor complex"/>
    <property type="evidence" value="ECO:0007669"/>
    <property type="project" value="InterPro"/>
</dbReference>
<feature type="region of interest" description="Disordered" evidence="10">
    <location>
        <begin position="137"/>
        <end position="162"/>
    </location>
</feature>
<evidence type="ECO:0000313" key="14">
    <source>
        <dbReference type="EMBL" id="KAF2212976.1"/>
    </source>
</evidence>
<feature type="domain" description="Rrn7/TAF1B N-terminal cyclin" evidence="12">
    <location>
        <begin position="90"/>
        <end position="220"/>
    </location>
</feature>
<dbReference type="PANTHER" id="PTHR31576:SF2">
    <property type="entry name" value="TATA BOX-BINDING PROTEIN-ASSOCIATED FACTOR RNA POLYMERASE I SUBUNIT B"/>
    <property type="match status" value="1"/>
</dbReference>
<dbReference type="PANTHER" id="PTHR31576">
    <property type="entry name" value="TATA BOX-BINDING PROTEIN-ASSOCIATED FACTOR RNA POLYMERASE I SUBUNIT B"/>
    <property type="match status" value="1"/>
</dbReference>
<feature type="domain" description="Rrn7/TAF1B C-terminal cyclin" evidence="13">
    <location>
        <begin position="242"/>
        <end position="420"/>
    </location>
</feature>
<dbReference type="InterPro" id="IPR048538">
    <property type="entry name" value="Rrn7_cyclin_C"/>
</dbReference>
<dbReference type="InterPro" id="IPR033599">
    <property type="entry name" value="TAF1B/Rrn7"/>
</dbReference>
<evidence type="ECO:0000256" key="1">
    <source>
        <dbReference type="ARBA" id="ARBA00004604"/>
    </source>
</evidence>
<comment type="subcellular location">
    <subcellularLocation>
        <location evidence="1">Nucleus</location>
        <location evidence="1">Nucleolus</location>
    </subcellularLocation>
</comment>
<keyword evidence="6" id="KW-0805">Transcription regulation</keyword>
<feature type="region of interest" description="Disordered" evidence="10">
    <location>
        <begin position="366"/>
        <end position="386"/>
    </location>
</feature>
<evidence type="ECO:0000256" key="2">
    <source>
        <dbReference type="ARBA" id="ARBA00006899"/>
    </source>
</evidence>
<evidence type="ECO:0000256" key="8">
    <source>
        <dbReference type="ARBA" id="ARBA00023163"/>
    </source>
</evidence>
<evidence type="ECO:0000256" key="3">
    <source>
        <dbReference type="ARBA" id="ARBA00022723"/>
    </source>
</evidence>
<evidence type="ECO:0000256" key="6">
    <source>
        <dbReference type="ARBA" id="ARBA00023015"/>
    </source>
</evidence>
<keyword evidence="4" id="KW-0863">Zinc-finger</keyword>
<dbReference type="Pfam" id="PF11781">
    <property type="entry name" value="Zn_ribbon_RRN7"/>
    <property type="match status" value="1"/>
</dbReference>